<reference evidence="3" key="1">
    <citation type="journal article" date="2019" name="Int. J. Syst. Evol. Microbiol.">
        <title>The Global Catalogue of Microorganisms (GCM) 10K type strain sequencing project: providing services to taxonomists for standard genome sequencing and annotation.</title>
        <authorList>
            <consortium name="The Broad Institute Genomics Platform"/>
            <consortium name="The Broad Institute Genome Sequencing Center for Infectious Disease"/>
            <person name="Wu L."/>
            <person name="Ma J."/>
        </authorList>
    </citation>
    <scope>NUCLEOTIDE SEQUENCE [LARGE SCALE GENOMIC DNA]</scope>
    <source>
        <strain evidence="3">JCM 9377</strain>
    </source>
</reference>
<keyword evidence="1" id="KW-1133">Transmembrane helix</keyword>
<evidence type="ECO:0000313" key="3">
    <source>
        <dbReference type="Proteomes" id="UP001501237"/>
    </source>
</evidence>
<protein>
    <submittedName>
        <fullName evidence="2">Uncharacterized protein</fullName>
    </submittedName>
</protein>
<keyword evidence="1" id="KW-0812">Transmembrane</keyword>
<dbReference type="Proteomes" id="UP001501237">
    <property type="component" value="Unassembled WGS sequence"/>
</dbReference>
<feature type="transmembrane region" description="Helical" evidence="1">
    <location>
        <begin position="111"/>
        <end position="127"/>
    </location>
</feature>
<name>A0ABP6QDA1_9ACTN</name>
<dbReference type="EMBL" id="BAAAUV010000012">
    <property type="protein sequence ID" value="GAA3221578.1"/>
    <property type="molecule type" value="Genomic_DNA"/>
</dbReference>
<dbReference type="RefSeq" id="WP_344831897.1">
    <property type="nucleotide sequence ID" value="NZ_BAAAUV010000012.1"/>
</dbReference>
<accession>A0ABP6QDA1</accession>
<gene>
    <name evidence="2" type="ORF">GCM10010468_46780</name>
</gene>
<feature type="transmembrane region" description="Helical" evidence="1">
    <location>
        <begin position="72"/>
        <end position="91"/>
    </location>
</feature>
<sequence>MTLTAPARRQATGSRQIFLVLASAFTLSVTHTVYAWASGLESPDFTVRSPLTWLFYGVAFAMTALSPDARRWARWTVQIFLAVMLLISVFVYPQTFEPHQQTVFGWFENDVYVGLLILAAYLSTLRLRQVDVVN</sequence>
<evidence type="ECO:0000256" key="1">
    <source>
        <dbReference type="SAM" id="Phobius"/>
    </source>
</evidence>
<keyword evidence="3" id="KW-1185">Reference proteome</keyword>
<feature type="transmembrane region" description="Helical" evidence="1">
    <location>
        <begin position="45"/>
        <end position="65"/>
    </location>
</feature>
<evidence type="ECO:0000313" key="2">
    <source>
        <dbReference type="EMBL" id="GAA3221578.1"/>
    </source>
</evidence>
<organism evidence="2 3">
    <name type="scientific">Actinocorallia longicatena</name>
    <dbReference type="NCBI Taxonomy" id="111803"/>
    <lineage>
        <taxon>Bacteria</taxon>
        <taxon>Bacillati</taxon>
        <taxon>Actinomycetota</taxon>
        <taxon>Actinomycetes</taxon>
        <taxon>Streptosporangiales</taxon>
        <taxon>Thermomonosporaceae</taxon>
        <taxon>Actinocorallia</taxon>
    </lineage>
</organism>
<comment type="caution">
    <text evidence="2">The sequence shown here is derived from an EMBL/GenBank/DDBJ whole genome shotgun (WGS) entry which is preliminary data.</text>
</comment>
<proteinExistence type="predicted"/>
<keyword evidence="1" id="KW-0472">Membrane</keyword>